<sequence>MAIPVIKTEFDDENAVSMETPKVQLMPQGHLPYIGLSLKKENDCIVETENNKMDEITIKQELDIGPTVLQLKTMSWPIPPAQVSSHVMSHFYVSVKYQFNKEPLEKLRNNVI</sequence>
<dbReference type="Proteomes" id="UP000299102">
    <property type="component" value="Unassembled WGS sequence"/>
</dbReference>
<evidence type="ECO:0000313" key="2">
    <source>
        <dbReference type="Proteomes" id="UP000299102"/>
    </source>
</evidence>
<keyword evidence="2" id="KW-1185">Reference proteome</keyword>
<reference evidence="1 2" key="1">
    <citation type="journal article" date="2019" name="Commun. Biol.">
        <title>The bagworm genome reveals a unique fibroin gene that provides high tensile strength.</title>
        <authorList>
            <person name="Kono N."/>
            <person name="Nakamura H."/>
            <person name="Ohtoshi R."/>
            <person name="Tomita M."/>
            <person name="Numata K."/>
            <person name="Arakawa K."/>
        </authorList>
    </citation>
    <scope>NUCLEOTIDE SEQUENCE [LARGE SCALE GENOMIC DNA]</scope>
</reference>
<evidence type="ECO:0000313" key="1">
    <source>
        <dbReference type="EMBL" id="GBP70877.1"/>
    </source>
</evidence>
<name>A0A4C1Y8K9_EUMVA</name>
<comment type="caution">
    <text evidence="1">The sequence shown here is derived from an EMBL/GenBank/DDBJ whole genome shotgun (WGS) entry which is preliminary data.</text>
</comment>
<dbReference type="EMBL" id="BGZK01001088">
    <property type="protein sequence ID" value="GBP70877.1"/>
    <property type="molecule type" value="Genomic_DNA"/>
</dbReference>
<organism evidence="1 2">
    <name type="scientific">Eumeta variegata</name>
    <name type="common">Bagworm moth</name>
    <name type="synonym">Eumeta japonica</name>
    <dbReference type="NCBI Taxonomy" id="151549"/>
    <lineage>
        <taxon>Eukaryota</taxon>
        <taxon>Metazoa</taxon>
        <taxon>Ecdysozoa</taxon>
        <taxon>Arthropoda</taxon>
        <taxon>Hexapoda</taxon>
        <taxon>Insecta</taxon>
        <taxon>Pterygota</taxon>
        <taxon>Neoptera</taxon>
        <taxon>Endopterygota</taxon>
        <taxon>Lepidoptera</taxon>
        <taxon>Glossata</taxon>
        <taxon>Ditrysia</taxon>
        <taxon>Tineoidea</taxon>
        <taxon>Psychidae</taxon>
        <taxon>Oiketicinae</taxon>
        <taxon>Eumeta</taxon>
    </lineage>
</organism>
<gene>
    <name evidence="1" type="ORF">EVAR_53541_1</name>
</gene>
<accession>A0A4C1Y8K9</accession>
<protein>
    <submittedName>
        <fullName evidence="1">Uncharacterized protein</fullName>
    </submittedName>
</protein>
<proteinExistence type="predicted"/>
<dbReference type="AlphaFoldDB" id="A0A4C1Y8K9"/>